<protein>
    <recommendedName>
        <fullName evidence="2">histidine kinase</fullName>
        <ecNumber evidence="2">2.7.13.3</ecNumber>
    </recommendedName>
</protein>
<keyword evidence="9" id="KW-1133">Transmembrane helix</keyword>
<dbReference type="PANTHER" id="PTHR43065:SF46">
    <property type="entry name" value="C4-DICARBOXYLATE TRANSPORT SENSOR PROTEIN DCTB"/>
    <property type="match status" value="1"/>
</dbReference>
<dbReference type="InterPro" id="IPR003594">
    <property type="entry name" value="HATPase_dom"/>
</dbReference>
<gene>
    <name evidence="11" type="ORF">ACFOZY_06760</name>
</gene>
<evidence type="ECO:0000313" key="12">
    <source>
        <dbReference type="Proteomes" id="UP001595817"/>
    </source>
</evidence>
<keyword evidence="9" id="KW-0472">Membrane</keyword>
<dbReference type="Pfam" id="PF02518">
    <property type="entry name" value="HATPase_c"/>
    <property type="match status" value="1"/>
</dbReference>
<dbReference type="InterPro" id="IPR003661">
    <property type="entry name" value="HisK_dim/P_dom"/>
</dbReference>
<comment type="caution">
    <text evidence="11">The sequence shown here is derived from an EMBL/GenBank/DDBJ whole genome shotgun (WGS) entry which is preliminary data.</text>
</comment>
<reference evidence="12" key="1">
    <citation type="journal article" date="2019" name="Int. J. Syst. Evol. Microbiol.">
        <title>The Global Catalogue of Microorganisms (GCM) 10K type strain sequencing project: providing services to taxonomists for standard genome sequencing and annotation.</title>
        <authorList>
            <consortium name="The Broad Institute Genomics Platform"/>
            <consortium name="The Broad Institute Genome Sequencing Center for Infectious Disease"/>
            <person name="Wu L."/>
            <person name="Ma J."/>
        </authorList>
    </citation>
    <scope>NUCLEOTIDE SEQUENCE [LARGE SCALE GENOMIC DNA]</scope>
    <source>
        <strain evidence="12">CCUG 59778</strain>
    </source>
</reference>
<name>A0ABV8X519_9LACT</name>
<dbReference type="Proteomes" id="UP001595817">
    <property type="component" value="Unassembled WGS sequence"/>
</dbReference>
<dbReference type="SUPFAM" id="SSF55874">
    <property type="entry name" value="ATPase domain of HSP90 chaperone/DNA topoisomerase II/histidine kinase"/>
    <property type="match status" value="1"/>
</dbReference>
<keyword evidence="8" id="KW-0902">Two-component regulatory system</keyword>
<dbReference type="Pfam" id="PF00512">
    <property type="entry name" value="HisKA"/>
    <property type="match status" value="1"/>
</dbReference>
<keyword evidence="7 11" id="KW-0067">ATP-binding</keyword>
<dbReference type="SMART" id="SM00388">
    <property type="entry name" value="HisKA"/>
    <property type="match status" value="1"/>
</dbReference>
<dbReference type="SUPFAM" id="SSF47384">
    <property type="entry name" value="Homodimeric domain of signal transducing histidine kinase"/>
    <property type="match status" value="1"/>
</dbReference>
<evidence type="ECO:0000256" key="9">
    <source>
        <dbReference type="SAM" id="Phobius"/>
    </source>
</evidence>
<dbReference type="EC" id="2.7.13.3" evidence="2"/>
<keyword evidence="5" id="KW-0547">Nucleotide-binding</keyword>
<accession>A0ABV8X519</accession>
<evidence type="ECO:0000256" key="4">
    <source>
        <dbReference type="ARBA" id="ARBA00022679"/>
    </source>
</evidence>
<evidence type="ECO:0000259" key="10">
    <source>
        <dbReference type="PROSITE" id="PS50109"/>
    </source>
</evidence>
<evidence type="ECO:0000256" key="6">
    <source>
        <dbReference type="ARBA" id="ARBA00022777"/>
    </source>
</evidence>
<keyword evidence="4" id="KW-0808">Transferase</keyword>
<dbReference type="PROSITE" id="PS50109">
    <property type="entry name" value="HIS_KIN"/>
    <property type="match status" value="1"/>
</dbReference>
<keyword evidence="9" id="KW-0812">Transmembrane</keyword>
<dbReference type="EMBL" id="JBHSEC010000007">
    <property type="protein sequence ID" value="MFC4410139.1"/>
    <property type="molecule type" value="Genomic_DNA"/>
</dbReference>
<feature type="transmembrane region" description="Helical" evidence="9">
    <location>
        <begin position="95"/>
        <end position="116"/>
    </location>
</feature>
<dbReference type="GO" id="GO:0005524">
    <property type="term" value="F:ATP binding"/>
    <property type="evidence" value="ECO:0007669"/>
    <property type="project" value="UniProtKB-KW"/>
</dbReference>
<evidence type="ECO:0000256" key="7">
    <source>
        <dbReference type="ARBA" id="ARBA00022840"/>
    </source>
</evidence>
<dbReference type="SMART" id="SM00387">
    <property type="entry name" value="HATPase_c"/>
    <property type="match status" value="1"/>
</dbReference>
<evidence type="ECO:0000256" key="1">
    <source>
        <dbReference type="ARBA" id="ARBA00000085"/>
    </source>
</evidence>
<keyword evidence="6" id="KW-0418">Kinase</keyword>
<dbReference type="PANTHER" id="PTHR43065">
    <property type="entry name" value="SENSOR HISTIDINE KINASE"/>
    <property type="match status" value="1"/>
</dbReference>
<comment type="catalytic activity">
    <reaction evidence="1">
        <text>ATP + protein L-histidine = ADP + protein N-phospho-L-histidine.</text>
        <dbReference type="EC" id="2.7.13.3"/>
    </reaction>
</comment>
<evidence type="ECO:0000256" key="3">
    <source>
        <dbReference type="ARBA" id="ARBA00022553"/>
    </source>
</evidence>
<evidence type="ECO:0000313" key="11">
    <source>
        <dbReference type="EMBL" id="MFC4410139.1"/>
    </source>
</evidence>
<dbReference type="InterPro" id="IPR005467">
    <property type="entry name" value="His_kinase_dom"/>
</dbReference>
<feature type="domain" description="Histidine kinase" evidence="10">
    <location>
        <begin position="144"/>
        <end position="350"/>
    </location>
</feature>
<keyword evidence="3" id="KW-0597">Phosphoprotein</keyword>
<feature type="transmembrane region" description="Helical" evidence="9">
    <location>
        <begin position="68"/>
        <end position="89"/>
    </location>
</feature>
<feature type="transmembrane region" description="Helical" evidence="9">
    <location>
        <begin position="38"/>
        <end position="56"/>
    </location>
</feature>
<dbReference type="InterPro" id="IPR036890">
    <property type="entry name" value="HATPase_C_sf"/>
</dbReference>
<dbReference type="InterPro" id="IPR004358">
    <property type="entry name" value="Sig_transdc_His_kin-like_C"/>
</dbReference>
<dbReference type="PRINTS" id="PR00344">
    <property type="entry name" value="BCTRLSENSOR"/>
</dbReference>
<dbReference type="CDD" id="cd00082">
    <property type="entry name" value="HisKA"/>
    <property type="match status" value="1"/>
</dbReference>
<keyword evidence="12" id="KW-1185">Reference proteome</keyword>
<evidence type="ECO:0000256" key="8">
    <source>
        <dbReference type="ARBA" id="ARBA00023012"/>
    </source>
</evidence>
<dbReference type="CDD" id="cd00075">
    <property type="entry name" value="HATPase"/>
    <property type="match status" value="1"/>
</dbReference>
<dbReference type="InterPro" id="IPR036097">
    <property type="entry name" value="HisK_dim/P_sf"/>
</dbReference>
<evidence type="ECO:0000256" key="5">
    <source>
        <dbReference type="ARBA" id="ARBA00022741"/>
    </source>
</evidence>
<feature type="transmembrane region" description="Helical" evidence="9">
    <location>
        <begin position="12"/>
        <end position="32"/>
    </location>
</feature>
<dbReference type="Gene3D" id="3.30.565.10">
    <property type="entry name" value="Histidine kinase-like ATPase, C-terminal domain"/>
    <property type="match status" value="1"/>
</dbReference>
<dbReference type="Gene3D" id="1.10.287.130">
    <property type="match status" value="1"/>
</dbReference>
<proteinExistence type="predicted"/>
<organism evidence="11 12">
    <name type="scientific">Chungangia koreensis</name>
    <dbReference type="NCBI Taxonomy" id="752657"/>
    <lineage>
        <taxon>Bacteria</taxon>
        <taxon>Bacillati</taxon>
        <taxon>Bacillota</taxon>
        <taxon>Bacilli</taxon>
        <taxon>Lactobacillales</taxon>
        <taxon>Chungangia</taxon>
    </lineage>
</organism>
<evidence type="ECO:0000256" key="2">
    <source>
        <dbReference type="ARBA" id="ARBA00012438"/>
    </source>
</evidence>
<sequence>MDLRLIPFIIGSLYAGMGIILGILAVIVRGFFGFDLGFILNALLYLTLAHISIKWAPKFLVLLPKQRILVAVYITLAIGILQGLALDFITQEHPWGAYTAYLFIQPIGVGLIAFFLEELCKSNKFKNHKVETKRLEAVEQMGAAISHEIRNPLTAALGFVQLLENDQLNEEERELYLSILKQELHSAENVIQDYLTFSDPNIEKEKFDLIQEVTNVVHSLKPHAQKNEIRIITVLPKNVIIEGDRQKLRQCLMNIMKNALEAMENGGLLKVKVILHYSTVTIRIKDTGPGMTKEQIERIGEPYYSTKGDRGTGLGLMVVFSIIRAMNGTIHAESEVGKGTVFEISLPTIPSDIEIRTMSNIYI</sequence>